<feature type="transmembrane region" description="Helical" evidence="1">
    <location>
        <begin position="169"/>
        <end position="192"/>
    </location>
</feature>
<proteinExistence type="predicted"/>
<feature type="transmembrane region" description="Helical" evidence="1">
    <location>
        <begin position="281"/>
        <end position="302"/>
    </location>
</feature>
<feature type="transmembrane region" description="Helical" evidence="1">
    <location>
        <begin position="314"/>
        <end position="332"/>
    </location>
</feature>
<reference evidence="3" key="1">
    <citation type="submission" date="2022-10" db="EMBL/GenBank/DDBJ databases">
        <title>YIM 151497 complete genome.</title>
        <authorList>
            <person name="Chen X."/>
        </authorList>
    </citation>
    <scope>NUCLEOTIDE SEQUENCE</scope>
    <source>
        <strain evidence="3">YIM 151497</strain>
    </source>
</reference>
<feature type="domain" description="DUF418" evidence="2">
    <location>
        <begin position="236"/>
        <end position="344"/>
    </location>
</feature>
<dbReference type="Pfam" id="PF04235">
    <property type="entry name" value="DUF418"/>
    <property type="match status" value="1"/>
</dbReference>
<feature type="transmembrane region" description="Helical" evidence="1">
    <location>
        <begin position="81"/>
        <end position="98"/>
    </location>
</feature>
<sequence>MNDQGYQQHTARIGGIDAARALAVVGMLMVHVGPRDRTSLAEILYNLPHGRASILFVFIAGIGISLLAMRPEQLTVARLRLGWVALVFLPLGLMLQTLDHGVAVILHNYAIFYVLGIVVMTLPSRVLARLAGIMTICGPALYFAIRARWPDLVGRETVMVGDRLLDVMGGLLLTGPYPLLTWSPALLWGMWVGRLELRSDRCHWRLLLAGGAAAVSAAAISATGLQFFGEPDGLADWRHLLSDAPHSQMPLWVIGAVGAASAATGAMLIVADRWPRICRPLVALGQLALSFYVAHLVALVAFGQVLRRENVGEAMVSVVAVTGVAMGFAVIWRRNFARGPLEALVVGPFDLMASPARR</sequence>
<evidence type="ECO:0000256" key="1">
    <source>
        <dbReference type="SAM" id="Phobius"/>
    </source>
</evidence>
<dbReference type="RefSeq" id="WP_264226642.1">
    <property type="nucleotide sequence ID" value="NZ_CP107716.1"/>
</dbReference>
<organism evidence="3 4">
    <name type="scientific">Pelagibacterium flavum</name>
    <dbReference type="NCBI Taxonomy" id="2984530"/>
    <lineage>
        <taxon>Bacteria</taxon>
        <taxon>Pseudomonadati</taxon>
        <taxon>Pseudomonadota</taxon>
        <taxon>Alphaproteobacteria</taxon>
        <taxon>Hyphomicrobiales</taxon>
        <taxon>Devosiaceae</taxon>
        <taxon>Pelagibacterium</taxon>
    </lineage>
</organism>
<dbReference type="InterPro" id="IPR052529">
    <property type="entry name" value="Bact_Transport_Assoc"/>
</dbReference>
<gene>
    <name evidence="3" type="ORF">OF122_04605</name>
</gene>
<evidence type="ECO:0000313" key="3">
    <source>
        <dbReference type="EMBL" id="UYQ73050.1"/>
    </source>
</evidence>
<protein>
    <submittedName>
        <fullName evidence="3">DUF418 domain-containing protein</fullName>
    </submittedName>
</protein>
<name>A0ABY6IV38_9HYPH</name>
<keyword evidence="1" id="KW-1133">Transmembrane helix</keyword>
<keyword evidence="4" id="KW-1185">Reference proteome</keyword>
<feature type="transmembrane region" description="Helical" evidence="1">
    <location>
        <begin position="204"/>
        <end position="229"/>
    </location>
</feature>
<keyword evidence="1" id="KW-0812">Transmembrane</keyword>
<dbReference type="PANTHER" id="PTHR30590:SF3">
    <property type="entry name" value="HYPOTHETICAL MEMBRANE SPANNING PROTEIN"/>
    <property type="match status" value="1"/>
</dbReference>
<feature type="transmembrane region" description="Helical" evidence="1">
    <location>
        <begin position="12"/>
        <end position="32"/>
    </location>
</feature>
<feature type="transmembrane region" description="Helical" evidence="1">
    <location>
        <begin position="249"/>
        <end position="269"/>
    </location>
</feature>
<dbReference type="Proteomes" id="UP001163882">
    <property type="component" value="Chromosome"/>
</dbReference>
<evidence type="ECO:0000313" key="4">
    <source>
        <dbReference type="Proteomes" id="UP001163882"/>
    </source>
</evidence>
<dbReference type="EMBL" id="CP107716">
    <property type="protein sequence ID" value="UYQ73050.1"/>
    <property type="molecule type" value="Genomic_DNA"/>
</dbReference>
<evidence type="ECO:0000259" key="2">
    <source>
        <dbReference type="Pfam" id="PF04235"/>
    </source>
</evidence>
<accession>A0ABY6IV38</accession>
<feature type="transmembrane region" description="Helical" evidence="1">
    <location>
        <begin position="104"/>
        <end position="123"/>
    </location>
</feature>
<feature type="transmembrane region" description="Helical" evidence="1">
    <location>
        <begin position="52"/>
        <end position="69"/>
    </location>
</feature>
<feature type="transmembrane region" description="Helical" evidence="1">
    <location>
        <begin position="130"/>
        <end position="149"/>
    </location>
</feature>
<keyword evidence="1" id="KW-0472">Membrane</keyword>
<dbReference type="PANTHER" id="PTHR30590">
    <property type="entry name" value="INNER MEMBRANE PROTEIN"/>
    <property type="match status" value="1"/>
</dbReference>
<dbReference type="InterPro" id="IPR007349">
    <property type="entry name" value="DUF418"/>
</dbReference>